<dbReference type="Proteomes" id="UP000504629">
    <property type="component" value="Unplaced"/>
</dbReference>
<evidence type="ECO:0000313" key="3">
    <source>
        <dbReference type="RefSeq" id="XP_028036915.1"/>
    </source>
</evidence>
<name>A0A6J2K4N4_BOMMA</name>
<evidence type="ECO:0000313" key="2">
    <source>
        <dbReference type="Proteomes" id="UP000504629"/>
    </source>
</evidence>
<dbReference type="OrthoDB" id="7491495at2759"/>
<gene>
    <name evidence="3" type="primary">LOC114248005</name>
</gene>
<feature type="region of interest" description="Disordered" evidence="1">
    <location>
        <begin position="80"/>
        <end position="112"/>
    </location>
</feature>
<keyword evidence="2" id="KW-1185">Reference proteome</keyword>
<accession>A0A6J2K4N4</accession>
<organism evidence="2 3">
    <name type="scientific">Bombyx mandarina</name>
    <name type="common">Wild silk moth</name>
    <name type="synonym">Wild silkworm</name>
    <dbReference type="NCBI Taxonomy" id="7092"/>
    <lineage>
        <taxon>Eukaryota</taxon>
        <taxon>Metazoa</taxon>
        <taxon>Ecdysozoa</taxon>
        <taxon>Arthropoda</taxon>
        <taxon>Hexapoda</taxon>
        <taxon>Insecta</taxon>
        <taxon>Pterygota</taxon>
        <taxon>Neoptera</taxon>
        <taxon>Endopterygota</taxon>
        <taxon>Lepidoptera</taxon>
        <taxon>Glossata</taxon>
        <taxon>Ditrysia</taxon>
        <taxon>Bombycoidea</taxon>
        <taxon>Bombycidae</taxon>
        <taxon>Bombycinae</taxon>
        <taxon>Bombyx</taxon>
    </lineage>
</organism>
<dbReference type="RefSeq" id="XP_028036915.1">
    <property type="nucleotide sequence ID" value="XM_028181114.1"/>
</dbReference>
<sequence length="112" mass="12478">MNIQRGKKLVEMALSTHLESNEENVNQLSILNTENLVVDDPIPSTSSGQVSSLTYYSVLDFSSDDSVRDPCYELPRLPITSSSSTCDEISMNPNVSPKKSIRTIKREKINKT</sequence>
<protein>
    <submittedName>
        <fullName evidence="3">Uncharacterized protein LOC114248005</fullName>
    </submittedName>
</protein>
<feature type="compositionally biased region" description="Polar residues" evidence="1">
    <location>
        <begin position="80"/>
        <end position="97"/>
    </location>
</feature>
<reference evidence="3" key="1">
    <citation type="submission" date="2025-08" db="UniProtKB">
        <authorList>
            <consortium name="RefSeq"/>
        </authorList>
    </citation>
    <scope>IDENTIFICATION</scope>
    <source>
        <tissue evidence="3">Silk gland</tissue>
    </source>
</reference>
<dbReference type="KEGG" id="bman:114248005"/>
<dbReference type="AlphaFoldDB" id="A0A6J2K4N4"/>
<evidence type="ECO:0000256" key="1">
    <source>
        <dbReference type="SAM" id="MobiDB-lite"/>
    </source>
</evidence>
<proteinExistence type="predicted"/>
<dbReference type="GeneID" id="114248005"/>